<dbReference type="Pfam" id="PF00270">
    <property type="entry name" value="DEAD"/>
    <property type="match status" value="1"/>
</dbReference>
<dbReference type="Gene3D" id="3.40.50.300">
    <property type="entry name" value="P-loop containing nucleotide triphosphate hydrolases"/>
    <property type="match status" value="2"/>
</dbReference>
<proteinExistence type="predicted"/>
<dbReference type="InterPro" id="IPR004589">
    <property type="entry name" value="DNA_helicase_ATP-dep_RecQ"/>
</dbReference>
<dbReference type="GO" id="GO:0043138">
    <property type="term" value="F:3'-5' DNA helicase activity"/>
    <property type="evidence" value="ECO:0007669"/>
    <property type="project" value="TreeGrafter"/>
</dbReference>
<dbReference type="STRING" id="319652.IV80_GL000136"/>
<comment type="caution">
    <text evidence="8">The sequence shown here is derived from an EMBL/GenBank/DDBJ whole genome shotgun (WGS) entry which is preliminary data.</text>
</comment>
<dbReference type="InterPro" id="IPR014001">
    <property type="entry name" value="Helicase_ATP-bd"/>
</dbReference>
<dbReference type="GO" id="GO:0016787">
    <property type="term" value="F:hydrolase activity"/>
    <property type="evidence" value="ECO:0007669"/>
    <property type="project" value="UniProtKB-KW"/>
</dbReference>
<dbReference type="InterPro" id="IPR027417">
    <property type="entry name" value="P-loop_NTPase"/>
</dbReference>
<dbReference type="GO" id="GO:0005737">
    <property type="term" value="C:cytoplasm"/>
    <property type="evidence" value="ECO:0007669"/>
    <property type="project" value="TreeGrafter"/>
</dbReference>
<name>A0A0R2IQY2_9LACO</name>
<dbReference type="GO" id="GO:0003677">
    <property type="term" value="F:DNA binding"/>
    <property type="evidence" value="ECO:0007669"/>
    <property type="project" value="UniProtKB-KW"/>
</dbReference>
<dbReference type="GO" id="GO:0006281">
    <property type="term" value="P:DNA repair"/>
    <property type="evidence" value="ECO:0007669"/>
    <property type="project" value="TreeGrafter"/>
</dbReference>
<keyword evidence="4" id="KW-0067">ATP-binding</keyword>
<dbReference type="PROSITE" id="PS51194">
    <property type="entry name" value="HELICASE_CTER"/>
    <property type="match status" value="1"/>
</dbReference>
<evidence type="ECO:0000259" key="6">
    <source>
        <dbReference type="PROSITE" id="PS51192"/>
    </source>
</evidence>
<dbReference type="GO" id="GO:0009378">
    <property type="term" value="F:four-way junction helicase activity"/>
    <property type="evidence" value="ECO:0007669"/>
    <property type="project" value="TreeGrafter"/>
</dbReference>
<dbReference type="Proteomes" id="UP000051568">
    <property type="component" value="Unassembled WGS sequence"/>
</dbReference>
<dbReference type="PROSITE" id="PS51192">
    <property type="entry name" value="HELICASE_ATP_BIND_1"/>
    <property type="match status" value="1"/>
</dbReference>
<evidence type="ECO:0000256" key="3">
    <source>
        <dbReference type="ARBA" id="ARBA00022806"/>
    </source>
</evidence>
<dbReference type="GO" id="GO:0030894">
    <property type="term" value="C:replisome"/>
    <property type="evidence" value="ECO:0007669"/>
    <property type="project" value="TreeGrafter"/>
</dbReference>
<accession>A0A0R2IQY2</accession>
<feature type="domain" description="Helicase ATP-binding" evidence="6">
    <location>
        <begin position="29"/>
        <end position="196"/>
    </location>
</feature>
<sequence length="492" mass="55987">MLISDSQIFTLLREKFGFSDFKKGQLEVIHQLMAAKNVLAVLPTGTGKSLIYQLFSYLVNKPIIVISPLISLIDDQVAGLNRLGEKHVIGLTSKLDHEQRRFALRHLNTYRFIYLSPEMANQPEVLATLKKLQYGLFVVDEAHCLSQWGPDFRPDYLKLKDLLSQLNSPTTLMLTATATESVRQDIIKKMGFTDSTVQKVVYSVDRPNIYLAVEHCDTSNAKDEKLMTLLQTLEGSGIIYFSSKKKANRMTELISQKTNRSVAAYHADVNLDDRYRIQQQFMQGRIDIICATSAFGMGIDKNDVRFVIHYHMPGNLEDYLQEIGRAGRDQLASIAILLYTAGDEYIPSTLNLATFPKLANIQTFFERPESRDSFEPDQKQLLDFYRQQNVSVDEVNEIFEVRQQAKQTSLLQILNFVNEEACLRADLLAHFDEPAPVHDSKCCGIDQALSAIKALGLDTKKQSVPPSYKTLNLISWQSRLTQLFHRKNEHQN</sequence>
<reference evidence="8 9" key="1">
    <citation type="journal article" date="2015" name="Genome Announc.">
        <title>Expanding the biotechnology potential of lactobacilli through comparative genomics of 213 strains and associated genera.</title>
        <authorList>
            <person name="Sun Z."/>
            <person name="Harris H.M."/>
            <person name="McCann A."/>
            <person name="Guo C."/>
            <person name="Argimon S."/>
            <person name="Zhang W."/>
            <person name="Yang X."/>
            <person name="Jeffery I.B."/>
            <person name="Cooney J.C."/>
            <person name="Kagawa T.F."/>
            <person name="Liu W."/>
            <person name="Song Y."/>
            <person name="Salvetti E."/>
            <person name="Wrobel A."/>
            <person name="Rasinkangas P."/>
            <person name="Parkhill J."/>
            <person name="Rea M.C."/>
            <person name="O'Sullivan O."/>
            <person name="Ritari J."/>
            <person name="Douillard F.P."/>
            <person name="Paul Ross R."/>
            <person name="Yang R."/>
            <person name="Briner A.E."/>
            <person name="Felis G.E."/>
            <person name="de Vos W.M."/>
            <person name="Barrangou R."/>
            <person name="Klaenhammer T.R."/>
            <person name="Caufield P.W."/>
            <person name="Cui Y."/>
            <person name="Zhang H."/>
            <person name="O'Toole P.W."/>
        </authorList>
    </citation>
    <scope>NUCLEOTIDE SEQUENCE [LARGE SCALE GENOMIC DNA]</scope>
    <source>
        <strain evidence="8 9">DSM 17757</strain>
    </source>
</reference>
<keyword evidence="2" id="KW-0378">Hydrolase</keyword>
<dbReference type="RefSeq" id="WP_057748035.1">
    <property type="nucleotide sequence ID" value="NZ_BJVH01000001.1"/>
</dbReference>
<dbReference type="InterPro" id="IPR011545">
    <property type="entry name" value="DEAD/DEAH_box_helicase_dom"/>
</dbReference>
<dbReference type="GO" id="GO:0006310">
    <property type="term" value="P:DNA recombination"/>
    <property type="evidence" value="ECO:0007669"/>
    <property type="project" value="InterPro"/>
</dbReference>
<gene>
    <name evidence="8" type="ORF">IV80_GL000136</name>
</gene>
<dbReference type="GO" id="GO:0005524">
    <property type="term" value="F:ATP binding"/>
    <property type="evidence" value="ECO:0007669"/>
    <property type="project" value="UniProtKB-KW"/>
</dbReference>
<evidence type="ECO:0000313" key="9">
    <source>
        <dbReference type="Proteomes" id="UP000051568"/>
    </source>
</evidence>
<dbReference type="InterPro" id="IPR001650">
    <property type="entry name" value="Helicase_C-like"/>
</dbReference>
<dbReference type="PROSITE" id="PS00690">
    <property type="entry name" value="DEAH_ATP_HELICASE"/>
    <property type="match status" value="1"/>
</dbReference>
<feature type="domain" description="Helicase C-terminal" evidence="7">
    <location>
        <begin position="225"/>
        <end position="382"/>
    </location>
</feature>
<dbReference type="EMBL" id="JQBR01000001">
    <property type="protein sequence ID" value="KRN67593.1"/>
    <property type="molecule type" value="Genomic_DNA"/>
</dbReference>
<dbReference type="SUPFAM" id="SSF52540">
    <property type="entry name" value="P-loop containing nucleoside triphosphate hydrolases"/>
    <property type="match status" value="1"/>
</dbReference>
<dbReference type="PANTHER" id="PTHR13710">
    <property type="entry name" value="DNA HELICASE RECQ FAMILY MEMBER"/>
    <property type="match status" value="1"/>
</dbReference>
<dbReference type="PATRIC" id="fig|319652.3.peg.138"/>
<evidence type="ECO:0000259" key="7">
    <source>
        <dbReference type="PROSITE" id="PS51194"/>
    </source>
</evidence>
<evidence type="ECO:0000256" key="2">
    <source>
        <dbReference type="ARBA" id="ARBA00022801"/>
    </source>
</evidence>
<keyword evidence="5" id="KW-0238">DNA-binding</keyword>
<keyword evidence="9" id="KW-1185">Reference proteome</keyword>
<dbReference type="PANTHER" id="PTHR13710:SF84">
    <property type="entry name" value="ATP-DEPENDENT DNA HELICASE RECS-RELATED"/>
    <property type="match status" value="1"/>
</dbReference>
<dbReference type="CDD" id="cd17920">
    <property type="entry name" value="DEXHc_RecQ"/>
    <property type="match status" value="1"/>
</dbReference>
<dbReference type="Pfam" id="PF00271">
    <property type="entry name" value="Helicase_C"/>
    <property type="match status" value="1"/>
</dbReference>
<dbReference type="AlphaFoldDB" id="A0A0R2IQY2"/>
<dbReference type="SMART" id="SM00490">
    <property type="entry name" value="HELICc"/>
    <property type="match status" value="1"/>
</dbReference>
<keyword evidence="3 8" id="KW-0347">Helicase</keyword>
<keyword evidence="1" id="KW-0547">Nucleotide-binding</keyword>
<evidence type="ECO:0000256" key="4">
    <source>
        <dbReference type="ARBA" id="ARBA00022840"/>
    </source>
</evidence>
<dbReference type="SMART" id="SM00487">
    <property type="entry name" value="DEXDc"/>
    <property type="match status" value="1"/>
</dbReference>
<dbReference type="GO" id="GO:0043590">
    <property type="term" value="C:bacterial nucleoid"/>
    <property type="evidence" value="ECO:0007669"/>
    <property type="project" value="TreeGrafter"/>
</dbReference>
<organism evidence="8 9">
    <name type="scientific">Pediococcus cellicola</name>
    <dbReference type="NCBI Taxonomy" id="319652"/>
    <lineage>
        <taxon>Bacteria</taxon>
        <taxon>Bacillati</taxon>
        <taxon>Bacillota</taxon>
        <taxon>Bacilli</taxon>
        <taxon>Lactobacillales</taxon>
        <taxon>Lactobacillaceae</taxon>
        <taxon>Pediococcus</taxon>
    </lineage>
</organism>
<protein>
    <submittedName>
        <fullName evidence="8">Atp-dependent dna helicase recq</fullName>
    </submittedName>
</protein>
<evidence type="ECO:0000313" key="8">
    <source>
        <dbReference type="EMBL" id="KRN67593.1"/>
    </source>
</evidence>
<evidence type="ECO:0000256" key="1">
    <source>
        <dbReference type="ARBA" id="ARBA00022741"/>
    </source>
</evidence>
<dbReference type="NCBIfam" id="TIGR00614">
    <property type="entry name" value="recQ_fam"/>
    <property type="match status" value="1"/>
</dbReference>
<evidence type="ECO:0000256" key="5">
    <source>
        <dbReference type="ARBA" id="ARBA00023125"/>
    </source>
</evidence>
<dbReference type="InterPro" id="IPR002464">
    <property type="entry name" value="DNA/RNA_helicase_DEAH_CS"/>
</dbReference>